<feature type="repeat" description="ANK" evidence="3">
    <location>
        <begin position="451"/>
        <end position="483"/>
    </location>
</feature>
<dbReference type="InterPro" id="IPR002110">
    <property type="entry name" value="Ankyrin_rpt"/>
</dbReference>
<keyword evidence="2 3" id="KW-0040">ANK repeat</keyword>
<feature type="repeat" description="ANK" evidence="3">
    <location>
        <begin position="616"/>
        <end position="638"/>
    </location>
</feature>
<evidence type="ECO:0000313" key="5">
    <source>
        <dbReference type="EMBL" id="KAK2599167.1"/>
    </source>
</evidence>
<dbReference type="PROSITE" id="PS50297">
    <property type="entry name" value="ANK_REP_REGION"/>
    <property type="match status" value="13"/>
</dbReference>
<evidence type="ECO:0000256" key="3">
    <source>
        <dbReference type="PROSITE-ProRule" id="PRU00023"/>
    </source>
</evidence>
<feature type="repeat" description="ANK" evidence="3">
    <location>
        <begin position="186"/>
        <end position="218"/>
    </location>
</feature>
<dbReference type="PROSITE" id="PS50088">
    <property type="entry name" value="ANK_REPEAT"/>
    <property type="match status" value="14"/>
</dbReference>
<dbReference type="Pfam" id="PF00023">
    <property type="entry name" value="Ank"/>
    <property type="match status" value="1"/>
</dbReference>
<dbReference type="PRINTS" id="PR01415">
    <property type="entry name" value="ANKYRIN"/>
</dbReference>
<keyword evidence="6" id="KW-1185">Reference proteome</keyword>
<dbReference type="PANTHER" id="PTHR24198:SF165">
    <property type="entry name" value="ANKYRIN REPEAT-CONTAINING PROTEIN-RELATED"/>
    <property type="match status" value="1"/>
</dbReference>
<feature type="repeat" description="ANK" evidence="3">
    <location>
        <begin position="287"/>
        <end position="319"/>
    </location>
</feature>
<feature type="chain" id="PRO_5042567395" evidence="4">
    <location>
        <begin position="23"/>
        <end position="1071"/>
    </location>
</feature>
<name>A0AAJ0G0Z4_9HYPO</name>
<dbReference type="SUPFAM" id="SSF48403">
    <property type="entry name" value="Ankyrin repeat"/>
    <property type="match status" value="2"/>
</dbReference>
<dbReference type="EMBL" id="JASWJB010000088">
    <property type="protein sequence ID" value="KAK2599167.1"/>
    <property type="molecule type" value="Genomic_DNA"/>
</dbReference>
<feature type="repeat" description="ANK" evidence="3">
    <location>
        <begin position="320"/>
        <end position="352"/>
    </location>
</feature>
<sequence length="1071" mass="117376">MGTASIPLLALPIELVLHIGRSVPSDCDLNHLARCCRLLHHHLNAVLYTRDKEHFGGSSLRWAVSRDVPETVYLAVRFGSDARLVKPSLLHYAAMRGHARVMEPLLMHCHLDVAALDDRGSTPLLHAVTRGGNPEAARMLLKHGANPNQASDEGETPLHAAAQANLVEMAALLLQHGADMTLRYKSNRTPLHIAASCGHTEMVQLLLDDGADPALVDSANLTAFELAIYCGGHVDAAKALVKRKSSIDEGSDSGLRLLVRAVTDCNAKLVQLLLEHDVSPNTNDPKSDHVPLYKAAWKGDVDIVRLLLKHGAEVNIRCWAGDTPLHEALRSKHLDVVRQLLEAGAKPTVANDEGIQPLHLAVDLGDTAIVKELLSRGADVAVTKEDGWTPLANAAMEGHNGLLKELLENGGDVRQVTPHGPLLCAVAGAGNTEAVRLLLSHGADVSEADENGRTALQDAVEDGNIDMVKMLVQHGADVSVADVDGYMPLQLAVQGGSVQVAKFLVEKGSDMNCITKGWTPLTMASANGGLDLVKCLLEKGADVEFASDNGNTPLLVAAENGHMEVFQMLLKHGANITARNAQGHGPAHLAAMRGHSEFLEELLRGGQIEADQQDIDGRTALHLASMRGNFDAIKVLLKAALRPAVNVKDRYGATALIMAARNGHADAISMLLEVHGLSVDERDSFGRTALQWTSRCAEPEAQTLLVSFAGESSKKLSEDEEEDCANKDVNKVEFRSDSCFCDVCGRCTTNESYGNAHECHSCCPGEGDYLLICSECAEAGMKCRSAEHEWSPHECSCEETNDSDDGSHSSCADTNDSNSGSYTAQEFGEIFRDFYSFLTTLHYDPAKLKLPPPDGWPHMTDKYCAGFKSDFVIDVMRHLPYFQRDSESAAIHYKSWLVDYSAWSTKAFKKGDQAVDEMAFVDKDGDPVDAQDVFYFAEGRETYGRYMWLIPRDGTVVEELVRSNDEDMGDIKSYFEDLKGKYQSLRLIPCVGRITIEAEEVEEHEEEITKEEVYAQAEEWGTDLDIQFVRQLYRQFGWPMSFDKDAARGAVDELFEEMPEERGSWQTDDYW</sequence>
<dbReference type="AlphaFoldDB" id="A0AAJ0G0Z4"/>
<feature type="repeat" description="ANK" evidence="3">
    <location>
        <begin position="484"/>
        <end position="516"/>
    </location>
</feature>
<feature type="repeat" description="ANK" evidence="3">
    <location>
        <begin position="153"/>
        <end position="185"/>
    </location>
</feature>
<feature type="repeat" description="ANK" evidence="3">
    <location>
        <begin position="353"/>
        <end position="385"/>
    </location>
</feature>
<proteinExistence type="predicted"/>
<feature type="signal peptide" evidence="4">
    <location>
        <begin position="1"/>
        <end position="22"/>
    </location>
</feature>
<evidence type="ECO:0000313" key="6">
    <source>
        <dbReference type="Proteomes" id="UP001251528"/>
    </source>
</evidence>
<feature type="repeat" description="ANK" evidence="3">
    <location>
        <begin position="386"/>
        <end position="418"/>
    </location>
</feature>
<comment type="caution">
    <text evidence="5">The sequence shown here is derived from an EMBL/GenBank/DDBJ whole genome shotgun (WGS) entry which is preliminary data.</text>
</comment>
<evidence type="ECO:0000256" key="4">
    <source>
        <dbReference type="SAM" id="SignalP"/>
    </source>
</evidence>
<keyword evidence="4" id="KW-0732">Signal</keyword>
<gene>
    <name evidence="5" type="ORF">QQS21_005357</name>
</gene>
<organism evidence="5 6">
    <name type="scientific">Conoideocrella luteorostrata</name>
    <dbReference type="NCBI Taxonomy" id="1105319"/>
    <lineage>
        <taxon>Eukaryota</taxon>
        <taxon>Fungi</taxon>
        <taxon>Dikarya</taxon>
        <taxon>Ascomycota</taxon>
        <taxon>Pezizomycotina</taxon>
        <taxon>Sordariomycetes</taxon>
        <taxon>Hypocreomycetidae</taxon>
        <taxon>Hypocreales</taxon>
        <taxon>Clavicipitaceae</taxon>
        <taxon>Conoideocrella</taxon>
    </lineage>
</organism>
<dbReference type="InterPro" id="IPR036770">
    <property type="entry name" value="Ankyrin_rpt-contain_sf"/>
</dbReference>
<dbReference type="SMART" id="SM00248">
    <property type="entry name" value="ANK"/>
    <property type="match status" value="19"/>
</dbReference>
<feature type="repeat" description="ANK" evidence="3">
    <location>
        <begin position="582"/>
        <end position="606"/>
    </location>
</feature>
<evidence type="ECO:0000256" key="1">
    <source>
        <dbReference type="ARBA" id="ARBA00022737"/>
    </source>
</evidence>
<feature type="repeat" description="ANK" evidence="3">
    <location>
        <begin position="516"/>
        <end position="548"/>
    </location>
</feature>
<feature type="repeat" description="ANK" evidence="3">
    <location>
        <begin position="549"/>
        <end position="581"/>
    </location>
</feature>
<dbReference type="PANTHER" id="PTHR24198">
    <property type="entry name" value="ANKYRIN REPEAT AND PROTEIN KINASE DOMAIN-CONTAINING PROTEIN"/>
    <property type="match status" value="1"/>
</dbReference>
<accession>A0AAJ0G0Z4</accession>
<reference evidence="5" key="1">
    <citation type="submission" date="2023-06" db="EMBL/GenBank/DDBJ databases">
        <title>Conoideocrella luteorostrata (Hypocreales: Clavicipitaceae), a potential biocontrol fungus for elongate hemlock scale in United States Christmas tree production areas.</title>
        <authorList>
            <person name="Barrett H."/>
            <person name="Lovett B."/>
            <person name="Macias A.M."/>
            <person name="Stajich J.E."/>
            <person name="Kasson M.T."/>
        </authorList>
    </citation>
    <scope>NUCLEOTIDE SEQUENCE</scope>
    <source>
        <strain evidence="5">ARSEF 14590</strain>
    </source>
</reference>
<feature type="repeat" description="ANK" evidence="3">
    <location>
        <begin position="119"/>
        <end position="152"/>
    </location>
</feature>
<feature type="repeat" description="ANK" evidence="3">
    <location>
        <begin position="651"/>
        <end position="684"/>
    </location>
</feature>
<keyword evidence="1" id="KW-0677">Repeat</keyword>
<dbReference type="Gene3D" id="1.25.40.20">
    <property type="entry name" value="Ankyrin repeat-containing domain"/>
    <property type="match status" value="6"/>
</dbReference>
<dbReference type="Pfam" id="PF12796">
    <property type="entry name" value="Ank_2"/>
    <property type="match status" value="7"/>
</dbReference>
<protein>
    <submittedName>
        <fullName evidence="5">Uncharacterized protein</fullName>
    </submittedName>
</protein>
<evidence type="ECO:0000256" key="2">
    <source>
        <dbReference type="ARBA" id="ARBA00023043"/>
    </source>
</evidence>
<dbReference type="Proteomes" id="UP001251528">
    <property type="component" value="Unassembled WGS sequence"/>
</dbReference>